<keyword evidence="2" id="KW-1185">Reference proteome</keyword>
<dbReference type="EMBL" id="JAPDGR010004017">
    <property type="protein sequence ID" value="KAJ2969411.1"/>
    <property type="molecule type" value="Genomic_DNA"/>
</dbReference>
<dbReference type="Proteomes" id="UP001143856">
    <property type="component" value="Unassembled WGS sequence"/>
</dbReference>
<evidence type="ECO:0000313" key="1">
    <source>
        <dbReference type="EMBL" id="KAJ2969411.1"/>
    </source>
</evidence>
<comment type="caution">
    <text evidence="1">The sequence shown here is derived from an EMBL/GenBank/DDBJ whole genome shotgun (WGS) entry which is preliminary data.</text>
</comment>
<proteinExistence type="predicted"/>
<protein>
    <submittedName>
        <fullName evidence="1">Uncharacterized protein</fullName>
    </submittedName>
</protein>
<sequence length="186" mass="20029">MVESETPCSRMFGGWRAGYRSTNPVCRVPAPADAVLQSTNPSPCGIVVLISGDIADQYSDKHLLTMALFAIPQRAREEQTFVDEGGAQGALHIRVVILKQVLDEHIQMRITEFLSSTTGKVCSGSTQATPDKDALQLRFDTWDGLKTSNGGLEGSFVVSDGTKDLGDILRENGASIVLKPMDGTDD</sequence>
<organism evidence="1 2">
    <name type="scientific">Xylaria curta</name>
    <dbReference type="NCBI Taxonomy" id="42375"/>
    <lineage>
        <taxon>Eukaryota</taxon>
        <taxon>Fungi</taxon>
        <taxon>Dikarya</taxon>
        <taxon>Ascomycota</taxon>
        <taxon>Pezizomycotina</taxon>
        <taxon>Sordariomycetes</taxon>
        <taxon>Xylariomycetidae</taxon>
        <taxon>Xylariales</taxon>
        <taxon>Xylariaceae</taxon>
        <taxon>Xylaria</taxon>
    </lineage>
</organism>
<reference evidence="1" key="1">
    <citation type="submission" date="2022-10" db="EMBL/GenBank/DDBJ databases">
        <title>Genome Sequence of Xylaria curta.</title>
        <authorList>
            <person name="Buettner E."/>
        </authorList>
    </citation>
    <scope>NUCLEOTIDE SEQUENCE</scope>
    <source>
        <strain evidence="1">Babe10</strain>
    </source>
</reference>
<gene>
    <name evidence="1" type="ORF">NUW58_g9995</name>
</gene>
<accession>A0ACC1MST3</accession>
<evidence type="ECO:0000313" key="2">
    <source>
        <dbReference type="Proteomes" id="UP001143856"/>
    </source>
</evidence>
<name>A0ACC1MST3_9PEZI</name>